<dbReference type="AlphaFoldDB" id="A0A7C5U5D2"/>
<protein>
    <submittedName>
        <fullName evidence="2">Uncharacterized protein</fullName>
    </submittedName>
</protein>
<name>A0A7C5U5D2_9BACT</name>
<evidence type="ECO:0000313" key="2">
    <source>
        <dbReference type="EMBL" id="HHR33576.1"/>
    </source>
</evidence>
<keyword evidence="1" id="KW-1133">Transmembrane helix</keyword>
<evidence type="ECO:0000256" key="1">
    <source>
        <dbReference type="SAM" id="Phobius"/>
    </source>
</evidence>
<proteinExistence type="predicted"/>
<sequence length="65" mass="7658">MKKSRQKTLKLSRYIIRYYLNTIFVIVALSFIVLLVSSYAIFNRISDSVQKSLPETISSIFFDYK</sequence>
<keyword evidence="1" id="KW-0472">Membrane</keyword>
<organism evidence="2">
    <name type="scientific">Fervidobacterium nodosum</name>
    <dbReference type="NCBI Taxonomy" id="2424"/>
    <lineage>
        <taxon>Bacteria</taxon>
        <taxon>Thermotogati</taxon>
        <taxon>Thermotogota</taxon>
        <taxon>Thermotogae</taxon>
        <taxon>Thermotogales</taxon>
        <taxon>Fervidobacteriaceae</taxon>
        <taxon>Fervidobacterium</taxon>
    </lineage>
</organism>
<reference evidence="2" key="1">
    <citation type="journal article" date="2020" name="mSystems">
        <title>Genome- and Community-Level Interaction Insights into Carbon Utilization and Element Cycling Functions of Hydrothermarchaeota in Hydrothermal Sediment.</title>
        <authorList>
            <person name="Zhou Z."/>
            <person name="Liu Y."/>
            <person name="Xu W."/>
            <person name="Pan J."/>
            <person name="Luo Z.H."/>
            <person name="Li M."/>
        </authorList>
    </citation>
    <scope>NUCLEOTIDE SEQUENCE [LARGE SCALE GENOMIC DNA]</scope>
    <source>
        <strain evidence="2">SpSt-1088</strain>
    </source>
</reference>
<gene>
    <name evidence="2" type="ORF">ENM46_01350</name>
</gene>
<accession>A0A7C5U5D2</accession>
<feature type="transmembrane region" description="Helical" evidence="1">
    <location>
        <begin position="20"/>
        <end position="42"/>
    </location>
</feature>
<dbReference type="EMBL" id="DRXW01000090">
    <property type="protein sequence ID" value="HHR33576.1"/>
    <property type="molecule type" value="Genomic_DNA"/>
</dbReference>
<keyword evidence="1" id="KW-0812">Transmembrane</keyword>
<comment type="caution">
    <text evidence="2">The sequence shown here is derived from an EMBL/GenBank/DDBJ whole genome shotgun (WGS) entry which is preliminary data.</text>
</comment>